<protein>
    <submittedName>
        <fullName evidence="2">Uncharacterized protein</fullName>
    </submittedName>
</protein>
<evidence type="ECO:0000313" key="2">
    <source>
        <dbReference type="EMBL" id="KAJ8867515.1"/>
    </source>
</evidence>
<organism evidence="2 3">
    <name type="scientific">Dryococelus australis</name>
    <dbReference type="NCBI Taxonomy" id="614101"/>
    <lineage>
        <taxon>Eukaryota</taxon>
        <taxon>Metazoa</taxon>
        <taxon>Ecdysozoa</taxon>
        <taxon>Arthropoda</taxon>
        <taxon>Hexapoda</taxon>
        <taxon>Insecta</taxon>
        <taxon>Pterygota</taxon>
        <taxon>Neoptera</taxon>
        <taxon>Polyneoptera</taxon>
        <taxon>Phasmatodea</taxon>
        <taxon>Verophasmatodea</taxon>
        <taxon>Anareolatae</taxon>
        <taxon>Phasmatidae</taxon>
        <taxon>Eurycanthinae</taxon>
        <taxon>Dryococelus</taxon>
    </lineage>
</organism>
<feature type="compositionally biased region" description="Polar residues" evidence="1">
    <location>
        <begin position="604"/>
        <end position="614"/>
    </location>
</feature>
<sequence>MDLPNMSNKCSLEFTSGERAALQQSLKIPRMLLESQLQPITLFIILPKYPIAAGLYKFHEGMQAVKAEGRLGCPAMRQRTVYVLAKPAGMLSAIKRVAIVQNMPERGFGDRGHTNGARDVGASVEHGFVKFLHRQPPAKFAVTRRADWLENIPRYAGRRVVIRHEHGPVWVELDSRVSSLSGLQLLRTAFILRFSLVQENLKTSGSCYNHKHMSAGRLRNTPCRAVSEGRTSCSQMHANGKRQRTSARLIHGPGESKGHSSYLAFVRQKSVLRGEAKDKSKYVDFDRYDRYDFDRFRRISAAVLKLDSQPSVASVSRPSVRRSRVLRPIAGQLFFPIHLICTAQRHDGNTSRPARRSDEALGVRGAAVAKRLACSPPTKANRVQSLAGSLPDFCMWESCRTMPLFGGFSRCSDAILLACGRSLRRKALLHFCMLKYSARPVAGTVGLSPCCARPGSAASGGGRNQRPEECFDRYMIDFERTMLSKSVATRQIYTLWSEDLVILIVDRLLPAFSDLLYCFAPGLTDFDLGAFPLQLSAKVFKRVTPGFSHVGIAANAAIGRRVFSGISRFPPPSFQHCSILTSITLISSQDLAVKSRPNLFTHSHSQSLCQSDTRSLPRASRSRSENGHSNINTLMSAQIYWHLRQIRSESPVSTTARTPVLLVPVLELTIVLLVHTTPDTTLSCKLAEDFCDHLVASDLRIIRDHFHKFSTLFQGTEVFEAVLFTTQVIVMMYRTIRYQNMRTVSRALEWGKWDTPEESPPTSGIVRHDSRVRTSGNDTHRRIEPRSFRSGATRILPRRAGFDYRRGRPPPRLTNVDIVSRAIPLVGGFSRGSPVSPTPCIPTLRHTRLPSPSSTLKTSTLGASHNLSALQSPCSRSLTGCARLETGFCVSDWFLCVANEQTRHGCAVFVRLVFNKTSQEHDSALGSPMVDDRPIMNAVKYRVVSGVVWTNRTMVSSNTDTNRTGVLAVVGYR</sequence>
<comment type="caution">
    <text evidence="2">The sequence shown here is derived from an EMBL/GenBank/DDBJ whole genome shotgun (WGS) entry which is preliminary data.</text>
</comment>
<evidence type="ECO:0000313" key="3">
    <source>
        <dbReference type="Proteomes" id="UP001159363"/>
    </source>
</evidence>
<feature type="region of interest" description="Disordered" evidence="1">
    <location>
        <begin position="758"/>
        <end position="783"/>
    </location>
</feature>
<keyword evidence="3" id="KW-1185">Reference proteome</keyword>
<reference evidence="2 3" key="1">
    <citation type="submission" date="2023-02" db="EMBL/GenBank/DDBJ databases">
        <title>LHISI_Scaffold_Assembly.</title>
        <authorList>
            <person name="Stuart O.P."/>
            <person name="Cleave R."/>
            <person name="Magrath M.J.L."/>
            <person name="Mikheyev A.S."/>
        </authorList>
    </citation>
    <scope>NUCLEOTIDE SEQUENCE [LARGE SCALE GENOMIC DNA]</scope>
    <source>
        <strain evidence="2">Daus_M_001</strain>
        <tissue evidence="2">Leg muscle</tissue>
    </source>
</reference>
<feature type="compositionally biased region" description="Basic and acidic residues" evidence="1">
    <location>
        <begin position="766"/>
        <end position="783"/>
    </location>
</feature>
<dbReference type="Proteomes" id="UP001159363">
    <property type="component" value="Chromosome 14"/>
</dbReference>
<proteinExistence type="predicted"/>
<dbReference type="EMBL" id="JARBHB010000015">
    <property type="protein sequence ID" value="KAJ8867515.1"/>
    <property type="molecule type" value="Genomic_DNA"/>
</dbReference>
<gene>
    <name evidence="2" type="ORF">PR048_031317</name>
</gene>
<feature type="region of interest" description="Disordered" evidence="1">
    <location>
        <begin position="604"/>
        <end position="629"/>
    </location>
</feature>
<evidence type="ECO:0000256" key="1">
    <source>
        <dbReference type="SAM" id="MobiDB-lite"/>
    </source>
</evidence>
<accession>A0ABQ9G4W9</accession>
<name>A0ABQ9G4W9_9NEOP</name>